<sequence>MDRPLRLCTLFSSRCLFSILRASPWACSIPTKSTKPLSSDLHMSLIHHNILIFRE</sequence>
<dbReference type="AlphaFoldDB" id="A0A9W4U9S5"/>
<feature type="chain" id="PRO_5040841488" evidence="1">
    <location>
        <begin position="23"/>
        <end position="55"/>
    </location>
</feature>
<dbReference type="Proteomes" id="UP001152607">
    <property type="component" value="Unassembled WGS sequence"/>
</dbReference>
<organism evidence="2 3">
    <name type="scientific">Periconia digitata</name>
    <dbReference type="NCBI Taxonomy" id="1303443"/>
    <lineage>
        <taxon>Eukaryota</taxon>
        <taxon>Fungi</taxon>
        <taxon>Dikarya</taxon>
        <taxon>Ascomycota</taxon>
        <taxon>Pezizomycotina</taxon>
        <taxon>Dothideomycetes</taxon>
        <taxon>Pleosporomycetidae</taxon>
        <taxon>Pleosporales</taxon>
        <taxon>Massarineae</taxon>
        <taxon>Periconiaceae</taxon>
        <taxon>Periconia</taxon>
    </lineage>
</organism>
<accession>A0A9W4U9S5</accession>
<dbReference type="EMBL" id="CAOQHR010000003">
    <property type="protein sequence ID" value="CAI6332277.1"/>
    <property type="molecule type" value="Genomic_DNA"/>
</dbReference>
<evidence type="ECO:0000313" key="3">
    <source>
        <dbReference type="Proteomes" id="UP001152607"/>
    </source>
</evidence>
<keyword evidence="3" id="KW-1185">Reference proteome</keyword>
<evidence type="ECO:0000256" key="1">
    <source>
        <dbReference type="SAM" id="SignalP"/>
    </source>
</evidence>
<reference evidence="2" key="1">
    <citation type="submission" date="2023-01" db="EMBL/GenBank/DDBJ databases">
        <authorList>
            <person name="Van Ghelder C."/>
            <person name="Rancurel C."/>
        </authorList>
    </citation>
    <scope>NUCLEOTIDE SEQUENCE</scope>
    <source>
        <strain evidence="2">CNCM I-4278</strain>
    </source>
</reference>
<keyword evidence="1" id="KW-0732">Signal</keyword>
<proteinExistence type="predicted"/>
<evidence type="ECO:0000313" key="2">
    <source>
        <dbReference type="EMBL" id="CAI6332277.1"/>
    </source>
</evidence>
<protein>
    <submittedName>
        <fullName evidence="2">Uncharacterized protein</fullName>
    </submittedName>
</protein>
<gene>
    <name evidence="2" type="ORF">PDIGIT_LOCUS5310</name>
</gene>
<name>A0A9W4U9S5_9PLEO</name>
<feature type="signal peptide" evidence="1">
    <location>
        <begin position="1"/>
        <end position="22"/>
    </location>
</feature>
<comment type="caution">
    <text evidence="2">The sequence shown here is derived from an EMBL/GenBank/DDBJ whole genome shotgun (WGS) entry which is preliminary data.</text>
</comment>